<accession>A0A1U8PNG7</accession>
<protein>
    <recommendedName>
        <fullName evidence="3">DNA/RNA polymerases superfamily protein</fullName>
    </recommendedName>
</protein>
<proteinExistence type="predicted"/>
<keyword evidence="1" id="KW-1185">Reference proteome</keyword>
<name>A0A1U8PNG7_GOSHI</name>
<evidence type="ECO:0000313" key="2">
    <source>
        <dbReference type="RefSeq" id="XP_016752736.1"/>
    </source>
</evidence>
<dbReference type="KEGG" id="ghi:107961003"/>
<evidence type="ECO:0000313" key="1">
    <source>
        <dbReference type="Proteomes" id="UP000818029"/>
    </source>
</evidence>
<reference evidence="2" key="2">
    <citation type="submission" date="2025-08" db="UniProtKB">
        <authorList>
            <consortium name="RefSeq"/>
        </authorList>
    </citation>
    <scope>IDENTIFICATION</scope>
</reference>
<sequence>MTIKGKQLEDESLDPRFWQIESGNTSDFGLNSKGVLCFRGKVFVPKDTDLRCRFPSCWIELGGSRILGLELVSNTEDKVRLIRDRLKVTADRQKSYIDLKCKEIEYSSGDIVFLKVSPLKRHCRFDPAHVISVEEIEIRPDLSFEEEPIQILERDVKALRRKSIPLVKVLWCNHNSEEATWEPEEVMQQQYPYLF</sequence>
<gene>
    <name evidence="2" type="primary">LOC107961003</name>
</gene>
<dbReference type="AlphaFoldDB" id="A0A1U8PNG7"/>
<dbReference type="PANTHER" id="PTHR46148:SF44">
    <property type="entry name" value="GAG-POL POLYPROTEIN"/>
    <property type="match status" value="1"/>
</dbReference>
<evidence type="ECO:0008006" key="3">
    <source>
        <dbReference type="Google" id="ProtNLM"/>
    </source>
</evidence>
<dbReference type="RefSeq" id="XP_016752736.1">
    <property type="nucleotide sequence ID" value="XM_016897247.1"/>
</dbReference>
<dbReference type="PaxDb" id="3635-A0A1U8PNG7"/>
<dbReference type="PANTHER" id="PTHR46148">
    <property type="entry name" value="CHROMO DOMAIN-CONTAINING PROTEIN"/>
    <property type="match status" value="1"/>
</dbReference>
<dbReference type="GeneID" id="107961003"/>
<reference evidence="1" key="1">
    <citation type="journal article" date="2020" name="Nat. Genet.">
        <title>Genomic diversifications of five Gossypium allopolyploid species and their impact on cotton improvement.</title>
        <authorList>
            <person name="Chen Z.J."/>
            <person name="Sreedasyam A."/>
            <person name="Ando A."/>
            <person name="Song Q."/>
            <person name="De Santiago L.M."/>
            <person name="Hulse-Kemp A.M."/>
            <person name="Ding M."/>
            <person name="Ye W."/>
            <person name="Kirkbride R.C."/>
            <person name="Jenkins J."/>
            <person name="Plott C."/>
            <person name="Lovell J."/>
            <person name="Lin Y.M."/>
            <person name="Vaughn R."/>
            <person name="Liu B."/>
            <person name="Simpson S."/>
            <person name="Scheffler B.E."/>
            <person name="Wen L."/>
            <person name="Saski C.A."/>
            <person name="Grover C.E."/>
            <person name="Hu G."/>
            <person name="Conover J.L."/>
            <person name="Carlson J.W."/>
            <person name="Shu S."/>
            <person name="Boston L.B."/>
            <person name="Williams M."/>
            <person name="Peterson D.G."/>
            <person name="McGee K."/>
            <person name="Jones D.C."/>
            <person name="Wendel J.F."/>
            <person name="Stelly D.M."/>
            <person name="Grimwood J."/>
            <person name="Schmutz J."/>
        </authorList>
    </citation>
    <scope>NUCLEOTIDE SEQUENCE [LARGE SCALE GENOMIC DNA]</scope>
    <source>
        <strain evidence="1">cv. TM-1</strain>
    </source>
</reference>
<organism evidence="1 2">
    <name type="scientific">Gossypium hirsutum</name>
    <name type="common">Upland cotton</name>
    <name type="synonym">Gossypium mexicanum</name>
    <dbReference type="NCBI Taxonomy" id="3635"/>
    <lineage>
        <taxon>Eukaryota</taxon>
        <taxon>Viridiplantae</taxon>
        <taxon>Streptophyta</taxon>
        <taxon>Embryophyta</taxon>
        <taxon>Tracheophyta</taxon>
        <taxon>Spermatophyta</taxon>
        <taxon>Magnoliopsida</taxon>
        <taxon>eudicotyledons</taxon>
        <taxon>Gunneridae</taxon>
        <taxon>Pentapetalae</taxon>
        <taxon>rosids</taxon>
        <taxon>malvids</taxon>
        <taxon>Malvales</taxon>
        <taxon>Malvaceae</taxon>
        <taxon>Malvoideae</taxon>
        <taxon>Gossypium</taxon>
    </lineage>
</organism>
<dbReference type="Proteomes" id="UP000818029">
    <property type="component" value="Chromosome A05"/>
</dbReference>